<organism evidence="2 3">
    <name type="scientific">Patiriisocius marinistellae</name>
    <dbReference type="NCBI Taxonomy" id="2494560"/>
    <lineage>
        <taxon>Bacteria</taxon>
        <taxon>Pseudomonadati</taxon>
        <taxon>Bacteroidota</taxon>
        <taxon>Flavobacteriia</taxon>
        <taxon>Flavobacteriales</taxon>
        <taxon>Flavobacteriaceae</taxon>
        <taxon>Patiriisocius</taxon>
    </lineage>
</organism>
<feature type="signal peptide" evidence="1">
    <location>
        <begin position="1"/>
        <end position="23"/>
    </location>
</feature>
<evidence type="ECO:0000313" key="2">
    <source>
        <dbReference type="EMBL" id="GEQ87150.1"/>
    </source>
</evidence>
<dbReference type="AlphaFoldDB" id="A0A5J4FY33"/>
<accession>A0A5J4FY33</accession>
<name>A0A5J4FY33_9FLAO</name>
<feature type="chain" id="PRO_5023903640" description="Asparagine synthetase B" evidence="1">
    <location>
        <begin position="24"/>
        <end position="182"/>
    </location>
</feature>
<keyword evidence="3" id="KW-1185">Reference proteome</keyword>
<gene>
    <name evidence="2" type="ORF">ULMS_26580</name>
</gene>
<sequence length="182" mass="20178">MKKIMIALLALTVTFLTTTEATAQKFRGLDKSPMDVAAYPSDYKESSKLVKVQYSRPQLKERALSKLAPNDKVWRTGANEAAEITFYKPMMVGSTLVQPGTYSLFTVPGDKTWTIIINKASNVWGSYSYDKKMDVARTTGKVMKGDTNLEAFSIAFDESKDGATMYMGWGDVVVATDLKKTN</sequence>
<dbReference type="RefSeq" id="WP_151895062.1">
    <property type="nucleotide sequence ID" value="NZ_BKCF01000005.1"/>
</dbReference>
<dbReference type="Proteomes" id="UP000326994">
    <property type="component" value="Unassembled WGS sequence"/>
</dbReference>
<protein>
    <recommendedName>
        <fullName evidence="4">Asparagine synthetase B</fullName>
    </recommendedName>
</protein>
<comment type="caution">
    <text evidence="2">The sequence shown here is derived from an EMBL/GenBank/DDBJ whole genome shotgun (WGS) entry which is preliminary data.</text>
</comment>
<evidence type="ECO:0000256" key="1">
    <source>
        <dbReference type="SAM" id="SignalP"/>
    </source>
</evidence>
<reference evidence="2 3" key="1">
    <citation type="submission" date="2019-08" db="EMBL/GenBank/DDBJ databases">
        <title>Ulvibacter marinistellae sp. nov., isolated from a starfish, Patiria pectinifera.</title>
        <authorList>
            <person name="Kawano K."/>
            <person name="Ushijima N."/>
            <person name="Kihara M."/>
            <person name="Itoh H."/>
        </authorList>
    </citation>
    <scope>NUCLEOTIDE SEQUENCE [LARGE SCALE GENOMIC DNA]</scope>
    <source>
        <strain evidence="2 3">KK4</strain>
    </source>
</reference>
<dbReference type="OrthoDB" id="187854at2"/>
<evidence type="ECO:0000313" key="3">
    <source>
        <dbReference type="Proteomes" id="UP000326994"/>
    </source>
</evidence>
<dbReference type="EMBL" id="BKCF01000005">
    <property type="protein sequence ID" value="GEQ87150.1"/>
    <property type="molecule type" value="Genomic_DNA"/>
</dbReference>
<dbReference type="Pfam" id="PF11138">
    <property type="entry name" value="DUF2911"/>
    <property type="match status" value="1"/>
</dbReference>
<dbReference type="InterPro" id="IPR021314">
    <property type="entry name" value="DUF2911"/>
</dbReference>
<keyword evidence="1" id="KW-0732">Signal</keyword>
<proteinExistence type="predicted"/>
<evidence type="ECO:0008006" key="4">
    <source>
        <dbReference type="Google" id="ProtNLM"/>
    </source>
</evidence>